<dbReference type="GO" id="GO:0000160">
    <property type="term" value="P:phosphorelay signal transduction system"/>
    <property type="evidence" value="ECO:0007669"/>
    <property type="project" value="UniProtKB-KW"/>
</dbReference>
<dbReference type="InterPro" id="IPR036890">
    <property type="entry name" value="HATPase_C_sf"/>
</dbReference>
<gene>
    <name evidence="12" type="ORF">EHW97_15115</name>
</gene>
<keyword evidence="13" id="KW-1185">Reference proteome</keyword>
<evidence type="ECO:0000256" key="5">
    <source>
        <dbReference type="ARBA" id="ARBA00022777"/>
    </source>
</evidence>
<feature type="transmembrane region" description="Helical" evidence="10">
    <location>
        <begin position="12"/>
        <end position="32"/>
    </location>
</feature>
<keyword evidence="3" id="KW-0808">Transferase</keyword>
<evidence type="ECO:0000256" key="6">
    <source>
        <dbReference type="ARBA" id="ARBA00022989"/>
    </source>
</evidence>
<evidence type="ECO:0000256" key="8">
    <source>
        <dbReference type="ARBA" id="ARBA00023136"/>
    </source>
</evidence>
<name>A0A3N6WJ46_9ACTN</name>
<dbReference type="PANTHER" id="PTHR24421:SF37">
    <property type="entry name" value="SENSOR HISTIDINE KINASE NARS"/>
    <property type="match status" value="1"/>
</dbReference>
<dbReference type="GO" id="GO:0005886">
    <property type="term" value="C:plasma membrane"/>
    <property type="evidence" value="ECO:0007669"/>
    <property type="project" value="UniProtKB-SubCell"/>
</dbReference>
<feature type="region of interest" description="Disordered" evidence="9">
    <location>
        <begin position="355"/>
        <end position="380"/>
    </location>
</feature>
<feature type="transmembrane region" description="Helical" evidence="10">
    <location>
        <begin position="70"/>
        <end position="90"/>
    </location>
</feature>
<keyword evidence="4 10" id="KW-0812">Transmembrane</keyword>
<organism evidence="12 13">
    <name type="scientific">Aeromicrobium camelliae</name>
    <dbReference type="NCBI Taxonomy" id="1538144"/>
    <lineage>
        <taxon>Bacteria</taxon>
        <taxon>Bacillati</taxon>
        <taxon>Actinomycetota</taxon>
        <taxon>Actinomycetes</taxon>
        <taxon>Propionibacteriales</taxon>
        <taxon>Nocardioidaceae</taxon>
        <taxon>Aeromicrobium</taxon>
    </lineage>
</organism>
<evidence type="ECO:0000313" key="12">
    <source>
        <dbReference type="EMBL" id="RQN01658.1"/>
    </source>
</evidence>
<keyword evidence="8 10" id="KW-0472">Membrane</keyword>
<reference evidence="12 13" key="1">
    <citation type="submission" date="2018-11" db="EMBL/GenBank/DDBJ databases">
        <authorList>
            <person name="Li F."/>
        </authorList>
    </citation>
    <scope>NUCLEOTIDE SEQUENCE [LARGE SCALE GENOMIC DNA]</scope>
    <source>
        <strain evidence="12 13">YS17T</strain>
    </source>
</reference>
<dbReference type="RefSeq" id="WP_124238005.1">
    <property type="nucleotide sequence ID" value="NZ_JBHUFI010000027.1"/>
</dbReference>
<evidence type="ECO:0000256" key="9">
    <source>
        <dbReference type="SAM" id="MobiDB-lite"/>
    </source>
</evidence>
<comment type="subcellular location">
    <subcellularLocation>
        <location evidence="1">Cell membrane</location>
        <topology evidence="1">Multi-pass membrane protein</topology>
    </subcellularLocation>
</comment>
<feature type="transmembrane region" description="Helical" evidence="10">
    <location>
        <begin position="155"/>
        <end position="175"/>
    </location>
</feature>
<dbReference type="InterPro" id="IPR050482">
    <property type="entry name" value="Sensor_HK_TwoCompSys"/>
</dbReference>
<dbReference type="GO" id="GO:0016301">
    <property type="term" value="F:kinase activity"/>
    <property type="evidence" value="ECO:0007669"/>
    <property type="project" value="UniProtKB-KW"/>
</dbReference>
<dbReference type="EMBL" id="RQJX01000031">
    <property type="protein sequence ID" value="RQN01658.1"/>
    <property type="molecule type" value="Genomic_DNA"/>
</dbReference>
<accession>A0A3N6WJ46</accession>
<feature type="transmembrane region" description="Helical" evidence="10">
    <location>
        <begin position="44"/>
        <end position="63"/>
    </location>
</feature>
<evidence type="ECO:0000256" key="3">
    <source>
        <dbReference type="ARBA" id="ARBA00022679"/>
    </source>
</evidence>
<dbReference type="OrthoDB" id="5125370at2"/>
<keyword evidence="7" id="KW-0902">Two-component regulatory system</keyword>
<keyword evidence="2" id="KW-1003">Cell membrane</keyword>
<proteinExistence type="predicted"/>
<protein>
    <recommendedName>
        <fullName evidence="11">Histidine kinase/HSP90-like ATPase domain-containing protein</fullName>
    </recommendedName>
</protein>
<evidence type="ECO:0000256" key="10">
    <source>
        <dbReference type="SAM" id="Phobius"/>
    </source>
</evidence>
<evidence type="ECO:0000313" key="13">
    <source>
        <dbReference type="Proteomes" id="UP000275225"/>
    </source>
</evidence>
<evidence type="ECO:0000256" key="7">
    <source>
        <dbReference type="ARBA" id="ARBA00023012"/>
    </source>
</evidence>
<dbReference type="Gene3D" id="3.30.565.10">
    <property type="entry name" value="Histidine kinase-like ATPase, C-terminal domain"/>
    <property type="match status" value="1"/>
</dbReference>
<keyword evidence="6 10" id="KW-1133">Transmembrane helix</keyword>
<keyword evidence="5" id="KW-0418">Kinase</keyword>
<dbReference type="AlphaFoldDB" id="A0A3N6WJ46"/>
<feature type="transmembrane region" description="Helical" evidence="10">
    <location>
        <begin position="102"/>
        <end position="119"/>
    </location>
</feature>
<feature type="compositionally biased region" description="Polar residues" evidence="9">
    <location>
        <begin position="360"/>
        <end position="373"/>
    </location>
</feature>
<dbReference type="PANTHER" id="PTHR24421">
    <property type="entry name" value="NITRATE/NITRITE SENSOR PROTEIN NARX-RELATED"/>
    <property type="match status" value="1"/>
</dbReference>
<dbReference type="SUPFAM" id="SSF55874">
    <property type="entry name" value="ATPase domain of HSP90 chaperone/DNA topoisomerase II/histidine kinase"/>
    <property type="match status" value="1"/>
</dbReference>
<evidence type="ECO:0000259" key="11">
    <source>
        <dbReference type="Pfam" id="PF02518"/>
    </source>
</evidence>
<dbReference type="Pfam" id="PF02518">
    <property type="entry name" value="HATPase_c"/>
    <property type="match status" value="1"/>
</dbReference>
<feature type="domain" description="Histidine kinase/HSP90-like ATPase" evidence="11">
    <location>
        <begin position="286"/>
        <end position="375"/>
    </location>
</feature>
<comment type="caution">
    <text evidence="12">The sequence shown here is derived from an EMBL/GenBank/DDBJ whole genome shotgun (WGS) entry which is preliminary data.</text>
</comment>
<dbReference type="Proteomes" id="UP000275225">
    <property type="component" value="Unassembled WGS sequence"/>
</dbReference>
<evidence type="ECO:0000256" key="4">
    <source>
        <dbReference type="ARBA" id="ARBA00022692"/>
    </source>
</evidence>
<evidence type="ECO:0000256" key="2">
    <source>
        <dbReference type="ARBA" id="ARBA00022475"/>
    </source>
</evidence>
<evidence type="ECO:0000256" key="1">
    <source>
        <dbReference type="ARBA" id="ARBA00004651"/>
    </source>
</evidence>
<dbReference type="InterPro" id="IPR003594">
    <property type="entry name" value="HATPase_dom"/>
</dbReference>
<sequence>MTSSRERIQRLLLASLGGASLIYTFLGLPQALEQIELMHPIGGWALYVLCAVLPPAAGLTAFSTPLRVPLGITTAACIAYALAMALWVPLMRVPALPDASVTWLQNVSAIAAAAAAIAWPVRGAWAYTIAFSAGIGLLRSATAPQEGPLVALQDGIFVLMLASIFVVLIQVSLTAGHRLDLADAQAREDAAHEAAARSTHEQRKRLGALVHDHVLSLLLTAARSDDHDRPMLRQAAMNATAALTAPDKAKDISGQELVARIRGSLPSEFRFESKTAAEMDVPADVATALLEAAAEAIRNSLLHAGPASRLVQTRLTAESISIKVKDDGRGFRPQRVPPERLGLRVSIHERMRTVPGGSATVRSTPGQGTTVELSWNRDAR</sequence>